<dbReference type="SUPFAM" id="SSF57567">
    <property type="entry name" value="Serine protease inhibitors"/>
    <property type="match status" value="1"/>
</dbReference>
<dbReference type="Ensembl" id="ENSATET00000016371.3">
    <property type="protein sequence ID" value="ENSATEP00000016118.3"/>
    <property type="gene ID" value="ENSATEG00000011457.3"/>
</dbReference>
<evidence type="ECO:0000256" key="3">
    <source>
        <dbReference type="ARBA" id="ARBA00023180"/>
    </source>
</evidence>
<feature type="compositionally biased region" description="Low complexity" evidence="5">
    <location>
        <begin position="44"/>
        <end position="66"/>
    </location>
</feature>
<protein>
    <recommendedName>
        <fullName evidence="11">Intestinal mucin-like protein</fullName>
    </recommendedName>
</protein>
<feature type="domain" description="VWFD" evidence="8">
    <location>
        <begin position="143"/>
        <end position="325"/>
    </location>
</feature>
<dbReference type="SMART" id="SM00832">
    <property type="entry name" value="C8"/>
    <property type="match status" value="1"/>
</dbReference>
<dbReference type="PROSITE" id="PS50184">
    <property type="entry name" value="VWFC_2"/>
    <property type="match status" value="2"/>
</dbReference>
<dbReference type="InterPro" id="IPR001846">
    <property type="entry name" value="VWF_type-D"/>
</dbReference>
<organism evidence="9 10">
    <name type="scientific">Anabas testudineus</name>
    <name type="common">Climbing perch</name>
    <name type="synonym">Anthias testudineus</name>
    <dbReference type="NCBI Taxonomy" id="64144"/>
    <lineage>
        <taxon>Eukaryota</taxon>
        <taxon>Metazoa</taxon>
        <taxon>Chordata</taxon>
        <taxon>Craniata</taxon>
        <taxon>Vertebrata</taxon>
        <taxon>Euteleostomi</taxon>
        <taxon>Actinopterygii</taxon>
        <taxon>Neopterygii</taxon>
        <taxon>Teleostei</taxon>
        <taxon>Neoteleostei</taxon>
        <taxon>Acanthomorphata</taxon>
        <taxon>Anabantaria</taxon>
        <taxon>Anabantiformes</taxon>
        <taxon>Anabantoidei</taxon>
        <taxon>Anabantidae</taxon>
        <taxon>Anabas</taxon>
    </lineage>
</organism>
<dbReference type="Pfam" id="PF08742">
    <property type="entry name" value="C8"/>
    <property type="match status" value="1"/>
</dbReference>
<keyword evidence="3" id="KW-0325">Glycoprotein</keyword>
<reference evidence="9" key="2">
    <citation type="submission" date="2025-08" db="UniProtKB">
        <authorList>
            <consortium name="Ensembl"/>
        </authorList>
    </citation>
    <scope>IDENTIFICATION</scope>
</reference>
<dbReference type="STRING" id="64144.ENSATEP00000016118"/>
<proteinExistence type="predicted"/>
<dbReference type="GO" id="GO:0005615">
    <property type="term" value="C:extracellular space"/>
    <property type="evidence" value="ECO:0007669"/>
    <property type="project" value="TreeGrafter"/>
</dbReference>
<evidence type="ECO:0000256" key="2">
    <source>
        <dbReference type="ARBA" id="ARBA00023157"/>
    </source>
</evidence>
<reference evidence="9" key="3">
    <citation type="submission" date="2025-09" db="UniProtKB">
        <authorList>
            <consortium name="Ensembl"/>
        </authorList>
    </citation>
    <scope>IDENTIFICATION</scope>
</reference>
<sequence>MDQFFSPGSFMYNKTDGGGWCFTAYCSANCIVEKLARPCHTTTLPTSTTTSSGITTGLGSTSHSTIPETTLKPFKDCSYLQPPRKNGESWKPNTCTTEKCDDGKIITEHVPCKEVTQPVCVNGLPPVKVYDEGGCCFHYECKCVCSGWGDPHYVTFDGLYYSFQKNCTYVLVKEIIPKYNFKIYIDNENCDPSGTVTCPKALIVYYKNYEIRLTQQRGTKTANLVYVNGKQVFPTYSTTDFIITSTAIELLLKIPAIEAVVSFKGLMFSVDLPFSLFHDNTEGQCGPCDNNQKNDCRLPNGQIHPSCSEMANNWNVPDKTKPYCEKPSPPPTPKPTQSSCKPDVCEILISKVFEKCHKVVAPQNFYEACKFDVCHMPNSTMGCSSLEAYASLCADASVCVDWRSATKGQCEYKCPANKVYKPCGPTVAPTCNARYNNKYTEQCQEESGVKSTACQFTEGCFCPEGLTLFSSNSDICVSSCCTGPDGQPKEYGETWMSGCQQCACDKDTMSVQCKPLTCPTQKTVTCTKEGEVLVTKKVDCCDTQICECDKSRCGSQKKCELGFELKINIFNDSCCPSYSCVPKGVCVYNEIEYKPGMDFSKGPCETCRCTETRNPNTKLNDYKCQIIRCETQCPQGYVYEPKVGQCCGSCKKTSCVLEIPGYNTVIIAPSKSWSPPKDKCTMYNCQKVNDDLVIYKNQTMCPPFDPANCVPGTEQTDINGCCKTCTPRSDCQIKRSTSYLKIKNCKSTVPVEMTTCEGPCGPSSSMYSLESSSLMRSCSCCQEMATTKKAVDMICSDGRRMKYYYISIDKCGCNIAKCTDDNLSANRGSHERNSRESHSGERFGHGGRGLYQRRWK</sequence>
<evidence type="ECO:0000259" key="8">
    <source>
        <dbReference type="PROSITE" id="PS51233"/>
    </source>
</evidence>
<evidence type="ECO:0000313" key="10">
    <source>
        <dbReference type="Proteomes" id="UP000265040"/>
    </source>
</evidence>
<dbReference type="PROSITE" id="PS01208">
    <property type="entry name" value="VWFC_1"/>
    <property type="match status" value="2"/>
</dbReference>
<dbReference type="SMART" id="SM00041">
    <property type="entry name" value="CT"/>
    <property type="match status" value="1"/>
</dbReference>
<dbReference type="Pfam" id="PF00094">
    <property type="entry name" value="VWD"/>
    <property type="match status" value="1"/>
</dbReference>
<dbReference type="InterPro" id="IPR001007">
    <property type="entry name" value="VWF_dom"/>
</dbReference>
<dbReference type="SMART" id="SM00214">
    <property type="entry name" value="VWC"/>
    <property type="match status" value="3"/>
</dbReference>
<evidence type="ECO:0000313" key="9">
    <source>
        <dbReference type="Ensembl" id="ENSATEP00000016118.3"/>
    </source>
</evidence>
<comment type="caution">
    <text evidence="4">Lacks conserved residue(s) required for the propagation of feature annotation.</text>
</comment>
<feature type="compositionally biased region" description="Basic and acidic residues" evidence="5">
    <location>
        <begin position="828"/>
        <end position="844"/>
    </location>
</feature>
<evidence type="ECO:0000259" key="6">
    <source>
        <dbReference type="PROSITE" id="PS01225"/>
    </source>
</evidence>
<dbReference type="InterPro" id="IPR050780">
    <property type="entry name" value="Mucin_vWF_Thrombospondin_sf"/>
</dbReference>
<evidence type="ECO:0000259" key="7">
    <source>
        <dbReference type="PROSITE" id="PS50184"/>
    </source>
</evidence>
<feature type="region of interest" description="Disordered" evidence="5">
    <location>
        <begin position="44"/>
        <end position="67"/>
    </location>
</feature>
<dbReference type="InterPro" id="IPR036084">
    <property type="entry name" value="Ser_inhib-like_sf"/>
</dbReference>
<dbReference type="Gene3D" id="2.10.25.10">
    <property type="entry name" value="Laminin"/>
    <property type="match status" value="1"/>
</dbReference>
<dbReference type="PROSITE" id="PS01185">
    <property type="entry name" value="CTCK_1"/>
    <property type="match status" value="1"/>
</dbReference>
<dbReference type="PROSITE" id="PS01225">
    <property type="entry name" value="CTCK_2"/>
    <property type="match status" value="1"/>
</dbReference>
<evidence type="ECO:0008006" key="11">
    <source>
        <dbReference type="Google" id="ProtNLM"/>
    </source>
</evidence>
<dbReference type="AlphaFoldDB" id="A0A3Q1IF11"/>
<feature type="region of interest" description="Disordered" evidence="5">
    <location>
        <begin position="826"/>
        <end position="848"/>
    </location>
</feature>
<feature type="domain" description="VWFC" evidence="7">
    <location>
        <begin position="479"/>
        <end position="547"/>
    </location>
</feature>
<dbReference type="Proteomes" id="UP000265040">
    <property type="component" value="Chromosome 6"/>
</dbReference>
<keyword evidence="10" id="KW-1185">Reference proteome</keyword>
<evidence type="ECO:0000256" key="5">
    <source>
        <dbReference type="SAM" id="MobiDB-lite"/>
    </source>
</evidence>
<gene>
    <name evidence="9" type="primary">ELAPOR2</name>
</gene>
<feature type="domain" description="VWFC" evidence="7">
    <location>
        <begin position="584"/>
        <end position="651"/>
    </location>
</feature>
<accession>A0A3Q1IF11</accession>
<name>A0A3Q1IF11_ANATE</name>
<dbReference type="InterPro" id="IPR014853">
    <property type="entry name" value="VWF/SSPO/ZAN-like_Cys-rich_dom"/>
</dbReference>
<evidence type="ECO:0000256" key="4">
    <source>
        <dbReference type="PROSITE-ProRule" id="PRU00039"/>
    </source>
</evidence>
<keyword evidence="2" id="KW-1015">Disulfide bond</keyword>
<evidence type="ECO:0000256" key="1">
    <source>
        <dbReference type="ARBA" id="ARBA00022737"/>
    </source>
</evidence>
<dbReference type="PROSITE" id="PS51233">
    <property type="entry name" value="VWFD"/>
    <property type="match status" value="1"/>
</dbReference>
<dbReference type="PANTHER" id="PTHR11339">
    <property type="entry name" value="EXTRACELLULAR MATRIX GLYCOPROTEIN RELATED"/>
    <property type="match status" value="1"/>
</dbReference>
<dbReference type="GO" id="GO:0031012">
    <property type="term" value="C:extracellular matrix"/>
    <property type="evidence" value="ECO:0007669"/>
    <property type="project" value="TreeGrafter"/>
</dbReference>
<dbReference type="SMART" id="SM00216">
    <property type="entry name" value="VWD"/>
    <property type="match status" value="1"/>
</dbReference>
<dbReference type="PANTHER" id="PTHR11339:SF384">
    <property type="entry name" value="MUCIN-2"/>
    <property type="match status" value="1"/>
</dbReference>
<feature type="domain" description="CTCK" evidence="6">
    <location>
        <begin position="725"/>
        <end position="819"/>
    </location>
</feature>
<reference evidence="9" key="1">
    <citation type="submission" date="2021-04" db="EMBL/GenBank/DDBJ databases">
        <authorList>
            <consortium name="Wellcome Sanger Institute Data Sharing"/>
        </authorList>
    </citation>
    <scope>NUCLEOTIDE SEQUENCE [LARGE SCALE GENOMIC DNA]</scope>
</reference>
<dbReference type="InterPro" id="IPR006207">
    <property type="entry name" value="Cys_knot_C"/>
</dbReference>
<dbReference type="GeneTree" id="ENSGT00940000156076"/>
<keyword evidence="1" id="KW-0677">Repeat</keyword>